<dbReference type="RefSeq" id="WP_087133339.1">
    <property type="nucleotide sequence ID" value="NZ_FUKP01000006.1"/>
</dbReference>
<dbReference type="InterPro" id="IPR011991">
    <property type="entry name" value="ArsR-like_HTH"/>
</dbReference>
<evidence type="ECO:0000313" key="1">
    <source>
        <dbReference type="EMBL" id="SJN16269.1"/>
    </source>
</evidence>
<accession>A0A1R4I937</accession>
<dbReference type="Pfam" id="PF12840">
    <property type="entry name" value="HTH_20"/>
    <property type="match status" value="1"/>
</dbReference>
<name>A0A1R4I937_9MICC</name>
<protein>
    <submittedName>
        <fullName evidence="1">Iron-sulfur cluster regulator SufR</fullName>
    </submittedName>
</protein>
<organism evidence="1 2">
    <name type="scientific">Micrococcus lylae</name>
    <dbReference type="NCBI Taxonomy" id="1273"/>
    <lineage>
        <taxon>Bacteria</taxon>
        <taxon>Bacillati</taxon>
        <taxon>Actinomycetota</taxon>
        <taxon>Actinomycetes</taxon>
        <taxon>Micrococcales</taxon>
        <taxon>Micrococcaceae</taxon>
        <taxon>Micrococcus</taxon>
    </lineage>
</organism>
<dbReference type="SUPFAM" id="SSF46785">
    <property type="entry name" value="Winged helix' DNA-binding domain"/>
    <property type="match status" value="1"/>
</dbReference>
<dbReference type="InterPro" id="IPR036388">
    <property type="entry name" value="WH-like_DNA-bd_sf"/>
</dbReference>
<dbReference type="Proteomes" id="UP000196230">
    <property type="component" value="Unassembled WGS sequence"/>
</dbReference>
<evidence type="ECO:0000313" key="2">
    <source>
        <dbReference type="Proteomes" id="UP000196230"/>
    </source>
</evidence>
<dbReference type="EMBL" id="FUKP01000006">
    <property type="protein sequence ID" value="SJN16269.1"/>
    <property type="molecule type" value="Genomic_DNA"/>
</dbReference>
<proteinExistence type="predicted"/>
<dbReference type="CDD" id="cd00090">
    <property type="entry name" value="HTH_ARSR"/>
    <property type="match status" value="1"/>
</dbReference>
<sequence>MPGPFPAEGTRERVLQLVLTRGPVSAAEIGRELELTAAAVRRHLDALETEGLVEVKLVKPSRGAGRPSRRYVVTERAQTRLADAHLAVATDALARLAELGGEEELRAVARRSFADVEERFLAAVGDRDPDLGERTEILTRVLDGLGYASSLRHVGEGMAPTLRAAQVCQGHCPLQGLPTRFPEFCDEETALFARLVDVDVRRLSTLATGGHVCTTHVPTGRHLTAPAHD</sequence>
<dbReference type="Gene3D" id="1.10.10.10">
    <property type="entry name" value="Winged helix-like DNA-binding domain superfamily/Winged helix DNA-binding domain"/>
    <property type="match status" value="1"/>
</dbReference>
<dbReference type="AlphaFoldDB" id="A0A1R4I937"/>
<dbReference type="InterPro" id="IPR036390">
    <property type="entry name" value="WH_DNA-bd_sf"/>
</dbReference>
<gene>
    <name evidence="1" type="ORF">FM125_00820</name>
</gene>
<reference evidence="1 2" key="1">
    <citation type="submission" date="2017-02" db="EMBL/GenBank/DDBJ databases">
        <authorList>
            <person name="Peterson S.W."/>
        </authorList>
    </citation>
    <scope>NUCLEOTIDE SEQUENCE [LARGE SCALE GENOMIC DNA]</scope>
    <source>
        <strain evidence="1 2">2B3F</strain>
    </source>
</reference>